<reference evidence="1 2" key="1">
    <citation type="submission" date="2021-04" db="EMBL/GenBank/DDBJ databases">
        <title>Magnetospirillum sulfuroxidans sp. nov., a facultative chemolithoautotrophic sulfur-oxidizing alphaproteobacterium isolated from freshwater sediment and proposals for Paramagetospirillum gen. nov., and Magnetospirillaceae fam. nov.</title>
        <authorList>
            <person name="Koziaeva V."/>
            <person name="Geelhoed J.S."/>
            <person name="Sorokin D.Y."/>
            <person name="Grouzdev D.S."/>
        </authorList>
    </citation>
    <scope>NUCLEOTIDE SEQUENCE [LARGE SCALE GENOMIC DNA]</scope>
    <source>
        <strain evidence="1 2">J10</strain>
    </source>
</reference>
<sequence>MSTGIVTFTEQQANALIHDEWDGTGPVRLDQTVPLAELLASSVVPNARMLMAELEGAGAKLTAKGNLNRKLVVSLVDRFQWVDYDPARIWGMNKVVNEPDFTPLHYLHIVLKLGGLARTEKGFLKLTKKGKAMLADDAAGTLQVHLFRTTYTRFNPAYLDRNGLEEFFGWQMSLILYLIGQFADDWRPADALMRSVTLPSEEALKSEMPDRPVWAFESRVLRYLRWFGLMERKEAAANDDWRQPKLYRKTPLYDRMLTFVL</sequence>
<organism evidence="1 2">
    <name type="scientific">Magnetospirillum sulfuroxidans</name>
    <dbReference type="NCBI Taxonomy" id="611300"/>
    <lineage>
        <taxon>Bacteria</taxon>
        <taxon>Pseudomonadati</taxon>
        <taxon>Pseudomonadota</taxon>
        <taxon>Alphaproteobacteria</taxon>
        <taxon>Rhodospirillales</taxon>
        <taxon>Rhodospirillaceae</taxon>
        <taxon>Magnetospirillum</taxon>
    </lineage>
</organism>
<dbReference type="EMBL" id="JAGTUF010000011">
    <property type="protein sequence ID" value="MBR9972447.1"/>
    <property type="molecule type" value="Genomic_DNA"/>
</dbReference>
<gene>
    <name evidence="1" type="ORF">KEC16_12045</name>
</gene>
<dbReference type="Proteomes" id="UP000680714">
    <property type="component" value="Unassembled WGS sequence"/>
</dbReference>
<protein>
    <submittedName>
        <fullName evidence="1">Uncharacterized protein</fullName>
    </submittedName>
</protein>
<name>A0ABS5IE51_9PROT</name>
<comment type="caution">
    <text evidence="1">The sequence shown here is derived from an EMBL/GenBank/DDBJ whole genome shotgun (WGS) entry which is preliminary data.</text>
</comment>
<evidence type="ECO:0000313" key="2">
    <source>
        <dbReference type="Proteomes" id="UP000680714"/>
    </source>
</evidence>
<evidence type="ECO:0000313" key="1">
    <source>
        <dbReference type="EMBL" id="MBR9972447.1"/>
    </source>
</evidence>
<proteinExistence type="predicted"/>
<accession>A0ABS5IE51</accession>
<keyword evidence="2" id="KW-1185">Reference proteome</keyword>
<dbReference type="RefSeq" id="WP_211549217.1">
    <property type="nucleotide sequence ID" value="NZ_JAGTUF010000011.1"/>
</dbReference>